<dbReference type="InterPro" id="IPR029046">
    <property type="entry name" value="LolA/LolB/LppX"/>
</dbReference>
<dbReference type="Gene3D" id="2.50.20.10">
    <property type="entry name" value="Lipoprotein localisation LolA/LolB/LppX"/>
    <property type="match status" value="1"/>
</dbReference>
<evidence type="ECO:0000259" key="1">
    <source>
        <dbReference type="Pfam" id="PF03888"/>
    </source>
</evidence>
<dbReference type="InterPro" id="IPR033434">
    <property type="entry name" value="MucB/RseB_N"/>
</dbReference>
<dbReference type="STRING" id="661478.OP10G_1576"/>
<dbReference type="Pfam" id="PF03888">
    <property type="entry name" value="MucB_RseB"/>
    <property type="match status" value="1"/>
</dbReference>
<dbReference type="EMBL" id="CP007139">
    <property type="protein sequence ID" value="AIE84944.1"/>
    <property type="molecule type" value="Genomic_DNA"/>
</dbReference>
<evidence type="ECO:0000313" key="2">
    <source>
        <dbReference type="EMBL" id="AIE84944.1"/>
    </source>
</evidence>
<organism evidence="2 3">
    <name type="scientific">Fimbriimonas ginsengisoli Gsoil 348</name>
    <dbReference type="NCBI Taxonomy" id="661478"/>
    <lineage>
        <taxon>Bacteria</taxon>
        <taxon>Bacillati</taxon>
        <taxon>Armatimonadota</taxon>
        <taxon>Fimbriimonadia</taxon>
        <taxon>Fimbriimonadales</taxon>
        <taxon>Fimbriimonadaceae</taxon>
        <taxon>Fimbriimonas</taxon>
    </lineage>
</organism>
<protein>
    <recommendedName>
        <fullName evidence="1">MucB/RseB N-terminal domain-containing protein</fullName>
    </recommendedName>
</protein>
<feature type="domain" description="MucB/RseB N-terminal" evidence="1">
    <location>
        <begin position="24"/>
        <end position="145"/>
    </location>
</feature>
<accession>A0A068NTK5</accession>
<dbReference type="HOGENOM" id="CLU_825738_0_0_0"/>
<proteinExistence type="predicted"/>
<gene>
    <name evidence="2" type="ORF">OP10G_1576</name>
</gene>
<dbReference type="Proteomes" id="UP000027982">
    <property type="component" value="Chromosome"/>
</dbReference>
<dbReference type="KEGG" id="fgi:OP10G_1576"/>
<dbReference type="SUPFAM" id="SSF89392">
    <property type="entry name" value="Prokaryotic lipoproteins and lipoprotein localization factors"/>
    <property type="match status" value="1"/>
</dbReference>
<dbReference type="AlphaFoldDB" id="A0A068NTK5"/>
<reference evidence="2 3" key="1">
    <citation type="journal article" date="2014" name="PLoS ONE">
        <title>The first complete genome sequence of the class fimbriimonadia in the phylum armatimonadetes.</title>
        <authorList>
            <person name="Hu Z.Y."/>
            <person name="Wang Y.Z."/>
            <person name="Im W.T."/>
            <person name="Wang S.Y."/>
            <person name="Zhao G.P."/>
            <person name="Zheng H.J."/>
            <person name="Quan Z.X."/>
        </authorList>
    </citation>
    <scope>NUCLEOTIDE SEQUENCE [LARGE SCALE GENOMIC DNA]</scope>
    <source>
        <strain evidence="2">Gsoil 348</strain>
    </source>
</reference>
<evidence type="ECO:0000313" key="3">
    <source>
        <dbReference type="Proteomes" id="UP000027982"/>
    </source>
</evidence>
<name>A0A068NTK5_FIMGI</name>
<keyword evidence="3" id="KW-1185">Reference proteome</keyword>
<sequence>MQPTLKVNVVSITLQRDPRGEGQFQEIKLVRSKAGKQRWVVTKPLRFAGRECVDDGERQLMYFPDRRQLTDQQSAAKAPCDAPEKIALAKRNYTFQIASRETIAGRNTVCVTAIPRNPDLLVRNYFIDEEAAYPLRVETVGTDGRANVMFDTKFIEYPAKLPNSVFKLSAVLGNVHKITYNPPETMSRIKARAMVGFVPLIPNGLPMGFKVQELQYNPGSEWKSVMVRLTDGLARATVYQWKGQDIEFPDSTPGEYNGIKLLIVSDLGPKVRQKLLQTFVSQATSDEAKALRIYGSRHRSEWDLPIYMEPRRIGEALSEIDRFFESTALPRANTES</sequence>